<gene>
    <name evidence="2" type="ORF">NPIL_548811</name>
</gene>
<proteinExistence type="predicted"/>
<reference evidence="2" key="1">
    <citation type="submission" date="2020-08" db="EMBL/GenBank/DDBJ databases">
        <title>Multicomponent nature underlies the extraordinary mechanical properties of spider dragline silk.</title>
        <authorList>
            <person name="Kono N."/>
            <person name="Nakamura H."/>
            <person name="Mori M."/>
            <person name="Yoshida Y."/>
            <person name="Ohtoshi R."/>
            <person name="Malay A.D."/>
            <person name="Moran D.A.P."/>
            <person name="Tomita M."/>
            <person name="Numata K."/>
            <person name="Arakawa K."/>
        </authorList>
    </citation>
    <scope>NUCLEOTIDE SEQUENCE</scope>
</reference>
<comment type="caution">
    <text evidence="2">The sequence shown here is derived from an EMBL/GenBank/DDBJ whole genome shotgun (WGS) entry which is preliminary data.</text>
</comment>
<keyword evidence="3" id="KW-1185">Reference proteome</keyword>
<dbReference type="Proteomes" id="UP000887013">
    <property type="component" value="Unassembled WGS sequence"/>
</dbReference>
<organism evidence="2 3">
    <name type="scientific">Nephila pilipes</name>
    <name type="common">Giant wood spider</name>
    <name type="synonym">Nephila maculata</name>
    <dbReference type="NCBI Taxonomy" id="299642"/>
    <lineage>
        <taxon>Eukaryota</taxon>
        <taxon>Metazoa</taxon>
        <taxon>Ecdysozoa</taxon>
        <taxon>Arthropoda</taxon>
        <taxon>Chelicerata</taxon>
        <taxon>Arachnida</taxon>
        <taxon>Araneae</taxon>
        <taxon>Araneomorphae</taxon>
        <taxon>Entelegynae</taxon>
        <taxon>Araneoidea</taxon>
        <taxon>Nephilidae</taxon>
        <taxon>Nephila</taxon>
    </lineage>
</organism>
<feature type="compositionally biased region" description="Polar residues" evidence="1">
    <location>
        <begin position="66"/>
        <end position="77"/>
    </location>
</feature>
<evidence type="ECO:0000313" key="3">
    <source>
        <dbReference type="Proteomes" id="UP000887013"/>
    </source>
</evidence>
<evidence type="ECO:0000256" key="1">
    <source>
        <dbReference type="SAM" id="MobiDB-lite"/>
    </source>
</evidence>
<evidence type="ECO:0000313" key="2">
    <source>
        <dbReference type="EMBL" id="GFU49747.1"/>
    </source>
</evidence>
<feature type="region of interest" description="Disordered" evidence="1">
    <location>
        <begin position="64"/>
        <end position="85"/>
    </location>
</feature>
<sequence>MRAREGVEISPLHRLGRIPRLRWDPLSNPCFGTPLYLVYLLISLSIKGLMDNLKRHHKAGQPFVKTASTSSVNQADTPSRENAAPTTSFVCPVCDKISVRLD</sequence>
<dbReference type="AlphaFoldDB" id="A0A8X6QXU8"/>
<accession>A0A8X6QXU8</accession>
<name>A0A8X6QXU8_NEPPI</name>
<protein>
    <submittedName>
        <fullName evidence="2">Uncharacterized protein</fullName>
    </submittedName>
</protein>
<dbReference type="EMBL" id="BMAW01037758">
    <property type="protein sequence ID" value="GFU49747.1"/>
    <property type="molecule type" value="Genomic_DNA"/>
</dbReference>